<dbReference type="Proteomes" id="UP001519325">
    <property type="component" value="Unassembled WGS sequence"/>
</dbReference>
<dbReference type="InterPro" id="IPR036388">
    <property type="entry name" value="WH-like_DNA-bd_sf"/>
</dbReference>
<evidence type="ECO:0000256" key="1">
    <source>
        <dbReference type="ARBA" id="ARBA00023015"/>
    </source>
</evidence>
<dbReference type="SUPFAM" id="SSF55781">
    <property type="entry name" value="GAF domain-like"/>
    <property type="match status" value="1"/>
</dbReference>
<evidence type="ECO:0000256" key="2">
    <source>
        <dbReference type="ARBA" id="ARBA00023125"/>
    </source>
</evidence>
<comment type="caution">
    <text evidence="5">The sequence shown here is derived from an EMBL/GenBank/DDBJ whole genome shotgun (WGS) entry which is preliminary data.</text>
</comment>
<accession>A0ABS4QRA5</accession>
<keyword evidence="3" id="KW-0804">Transcription</keyword>
<reference evidence="5 6" key="1">
    <citation type="submission" date="2021-03" db="EMBL/GenBank/DDBJ databases">
        <title>Sequencing the genomes of 1000 actinobacteria strains.</title>
        <authorList>
            <person name="Klenk H.-P."/>
        </authorList>
    </citation>
    <scope>NUCLEOTIDE SEQUENCE [LARGE SCALE GENOMIC DNA]</scope>
    <source>
        <strain evidence="5 6">DSM 45516</strain>
    </source>
</reference>
<proteinExistence type="predicted"/>
<keyword evidence="2 5" id="KW-0238">DNA-binding</keyword>
<evidence type="ECO:0000259" key="4">
    <source>
        <dbReference type="PROSITE" id="PS50043"/>
    </source>
</evidence>
<dbReference type="PANTHER" id="PTHR44688:SF16">
    <property type="entry name" value="DNA-BINDING TRANSCRIPTIONAL ACTIVATOR DEVR_DOSR"/>
    <property type="match status" value="1"/>
</dbReference>
<gene>
    <name evidence="5" type="ORF">BJ987_007142</name>
</gene>
<keyword evidence="1" id="KW-0805">Transcription regulation</keyword>
<dbReference type="Gene3D" id="1.10.10.10">
    <property type="entry name" value="Winged helix-like DNA-binding domain superfamily/Winged helix DNA-binding domain"/>
    <property type="match status" value="1"/>
</dbReference>
<dbReference type="SMART" id="SM00421">
    <property type="entry name" value="HTH_LUXR"/>
    <property type="match status" value="1"/>
</dbReference>
<dbReference type="InterPro" id="IPR003018">
    <property type="entry name" value="GAF"/>
</dbReference>
<dbReference type="RefSeq" id="WP_209897391.1">
    <property type="nucleotide sequence ID" value="NZ_JAGGMR010000001.1"/>
</dbReference>
<dbReference type="SUPFAM" id="SSF46894">
    <property type="entry name" value="C-terminal effector domain of the bipartite response regulators"/>
    <property type="match status" value="1"/>
</dbReference>
<protein>
    <submittedName>
        <fullName evidence="5">DNA-binding CsgD family transcriptional regulator</fullName>
    </submittedName>
</protein>
<dbReference type="PROSITE" id="PS50043">
    <property type="entry name" value="HTH_LUXR_2"/>
    <property type="match status" value="1"/>
</dbReference>
<dbReference type="InterPro" id="IPR029016">
    <property type="entry name" value="GAF-like_dom_sf"/>
</dbReference>
<dbReference type="PANTHER" id="PTHR44688">
    <property type="entry name" value="DNA-BINDING TRANSCRIPTIONAL ACTIVATOR DEVR_DOSR"/>
    <property type="match status" value="1"/>
</dbReference>
<evidence type="ECO:0000256" key="3">
    <source>
        <dbReference type="ARBA" id="ARBA00023163"/>
    </source>
</evidence>
<sequence length="286" mass="30159">MTETLASLRPRDDDAVRGELRRIMRELAVPVVFGGVVQAGDVLKLSEFVGTRTRGLHGLLLPPASGLGGRVVALGRPAGVADYANARSISHDYDRVVVGEGIRSVVAVPVLVAGQARAVLYAAGRAEPVGDRATDVVSRSAARLAMEFAIRDEVDRRLRMTRAAAVAAATSDPARVEGIRGIHAELRGIAGTVGDLALQAALAALSERLAALVSGDDAPDTEVSLSPREVDVLAQVALGCSNIEAAERLSLRMDTVKSYLRSAMRKLGAGTRHEAVVQARRLRLLP</sequence>
<keyword evidence="6" id="KW-1185">Reference proteome</keyword>
<dbReference type="PRINTS" id="PR00038">
    <property type="entry name" value="HTHLUXR"/>
</dbReference>
<name>A0ABS4QRA5_9NOCA</name>
<evidence type="ECO:0000313" key="6">
    <source>
        <dbReference type="Proteomes" id="UP001519325"/>
    </source>
</evidence>
<dbReference type="InterPro" id="IPR016032">
    <property type="entry name" value="Sig_transdc_resp-reg_C-effctor"/>
</dbReference>
<dbReference type="EMBL" id="JAGGMR010000001">
    <property type="protein sequence ID" value="MBP2194241.1"/>
    <property type="molecule type" value="Genomic_DNA"/>
</dbReference>
<dbReference type="Gene3D" id="3.30.450.40">
    <property type="match status" value="1"/>
</dbReference>
<organism evidence="5 6">
    <name type="scientific">Nocardia goodfellowii</name>
    <dbReference type="NCBI Taxonomy" id="882446"/>
    <lineage>
        <taxon>Bacteria</taxon>
        <taxon>Bacillati</taxon>
        <taxon>Actinomycetota</taxon>
        <taxon>Actinomycetes</taxon>
        <taxon>Mycobacteriales</taxon>
        <taxon>Nocardiaceae</taxon>
        <taxon>Nocardia</taxon>
    </lineage>
</organism>
<feature type="domain" description="HTH luxR-type" evidence="4">
    <location>
        <begin position="218"/>
        <end position="283"/>
    </location>
</feature>
<dbReference type="InterPro" id="IPR000792">
    <property type="entry name" value="Tscrpt_reg_LuxR_C"/>
</dbReference>
<dbReference type="Pfam" id="PF01590">
    <property type="entry name" value="GAF"/>
    <property type="match status" value="1"/>
</dbReference>
<dbReference type="CDD" id="cd06170">
    <property type="entry name" value="LuxR_C_like"/>
    <property type="match status" value="1"/>
</dbReference>
<evidence type="ECO:0000313" key="5">
    <source>
        <dbReference type="EMBL" id="MBP2194241.1"/>
    </source>
</evidence>
<dbReference type="GO" id="GO:0003677">
    <property type="term" value="F:DNA binding"/>
    <property type="evidence" value="ECO:0007669"/>
    <property type="project" value="UniProtKB-KW"/>
</dbReference>
<dbReference type="Pfam" id="PF00196">
    <property type="entry name" value="GerE"/>
    <property type="match status" value="1"/>
</dbReference>